<dbReference type="SUPFAM" id="SSF48371">
    <property type="entry name" value="ARM repeat"/>
    <property type="match status" value="1"/>
</dbReference>
<dbReference type="InterPro" id="IPR040268">
    <property type="entry name" value="ARMH2"/>
</dbReference>
<dbReference type="Gene3D" id="1.25.10.10">
    <property type="entry name" value="Leucine-rich Repeat Variant"/>
    <property type="match status" value="1"/>
</dbReference>
<dbReference type="InterPro" id="IPR016024">
    <property type="entry name" value="ARM-type_fold"/>
</dbReference>
<dbReference type="GeneID" id="110980886"/>
<accession>A0A8B7YK44</accession>
<dbReference type="AlphaFoldDB" id="A0A8B7YK44"/>
<keyword evidence="1" id="KW-1185">Reference proteome</keyword>
<evidence type="ECO:0000313" key="2">
    <source>
        <dbReference type="RefSeq" id="XP_022093633.1"/>
    </source>
</evidence>
<organism evidence="1 2">
    <name type="scientific">Acanthaster planci</name>
    <name type="common">Crown-of-thorns starfish</name>
    <dbReference type="NCBI Taxonomy" id="133434"/>
    <lineage>
        <taxon>Eukaryota</taxon>
        <taxon>Metazoa</taxon>
        <taxon>Echinodermata</taxon>
        <taxon>Eleutherozoa</taxon>
        <taxon>Asterozoa</taxon>
        <taxon>Asteroidea</taxon>
        <taxon>Valvatacea</taxon>
        <taxon>Valvatida</taxon>
        <taxon>Acanthasteridae</taxon>
        <taxon>Acanthaster</taxon>
    </lineage>
</organism>
<dbReference type="Proteomes" id="UP000694845">
    <property type="component" value="Unplaced"/>
</dbReference>
<dbReference type="OrthoDB" id="5971936at2759"/>
<dbReference type="Pfam" id="PF17822">
    <property type="entry name" value="ARMH2"/>
    <property type="match status" value="1"/>
</dbReference>
<dbReference type="OMA" id="GWPENFA"/>
<reference evidence="2" key="1">
    <citation type="submission" date="2025-08" db="UniProtKB">
        <authorList>
            <consortium name="RefSeq"/>
        </authorList>
    </citation>
    <scope>IDENTIFICATION</scope>
</reference>
<dbReference type="PANTHER" id="PTHR37679:SF1">
    <property type="entry name" value="ARMADILLO-LIKE HELICAL DOMAIN-CONTAINING PROTEIN 2"/>
    <property type="match status" value="1"/>
</dbReference>
<dbReference type="InterPro" id="IPR011989">
    <property type="entry name" value="ARM-like"/>
</dbReference>
<protein>
    <submittedName>
        <fullName evidence="2">Uncharacterized protein LOC110980886</fullName>
    </submittedName>
</protein>
<name>A0A8B7YK44_ACAPL</name>
<proteinExistence type="predicted"/>
<evidence type="ECO:0000313" key="1">
    <source>
        <dbReference type="Proteomes" id="UP000694845"/>
    </source>
</evidence>
<dbReference type="PANTHER" id="PTHR37679">
    <property type="entry name" value="ARMADILLO-LIKE HELICAL DOMAIN-CONTAINING PROTEIN 2"/>
    <property type="match status" value="1"/>
</dbReference>
<sequence length="213" mass="23984">MFRSMRRVFESVEKTLHTLASHGEAGEKPWDDEPNLYKKDIMICGSHLRDGTDVEIKIEAVRKMGHLAYTGGTEAAKCAGTYLPILAQILKDEASSATLKTEVVKALSELCRAHKDNCDRVYQELDLMPILAKFVASHFDPRLVRWSCYALVVLCASGTKVVRALIDHTKTDGGNFKECLEEMEEISWKGWPRNYAAVLRDFLGHVKVDLNVK</sequence>
<gene>
    <name evidence="2" type="primary">LOC110980886</name>
</gene>
<dbReference type="KEGG" id="aplc:110980886"/>
<dbReference type="RefSeq" id="XP_022093633.1">
    <property type="nucleotide sequence ID" value="XM_022237941.1"/>
</dbReference>